<accession>A0AAV3RD59</accession>
<dbReference type="EMBL" id="BAABME010026444">
    <property type="protein sequence ID" value="GAA0173918.1"/>
    <property type="molecule type" value="Genomic_DNA"/>
</dbReference>
<dbReference type="PANTHER" id="PTHR35488">
    <property type="entry name" value="OS05G0358900 PROTEIN-RELATED"/>
    <property type="match status" value="1"/>
</dbReference>
<sequence length="182" mass="20919">MSSKVPIFTINQPQHLGDYGFDPQIDYFWALEEARKPKGRTSRSIDTILHYKLPKQFSRDDSSKKIKKNKKRWWKNAMHFIKGKCAPLLDDKHCNNYTHCSLGHLGGSISPPIYMIESRAWSTTPYGTTRRPSVAPLAGTITASRKGDVEVPYISLREINKDQHCNYQRMSNKSVVPIYFVT</sequence>
<reference evidence="1 2" key="1">
    <citation type="submission" date="2024-01" db="EMBL/GenBank/DDBJ databases">
        <title>The complete chloroplast genome sequence of Lithospermum erythrorhizon: insights into the phylogenetic relationship among Boraginaceae species and the maternal lineages of purple gromwells.</title>
        <authorList>
            <person name="Okada T."/>
            <person name="Watanabe K."/>
        </authorList>
    </citation>
    <scope>NUCLEOTIDE SEQUENCE [LARGE SCALE GENOMIC DNA]</scope>
</reference>
<dbReference type="PANTHER" id="PTHR35488:SF2">
    <property type="entry name" value="OS05G0358900 PROTEIN"/>
    <property type="match status" value="1"/>
</dbReference>
<dbReference type="AlphaFoldDB" id="A0AAV3RD59"/>
<evidence type="ECO:0000313" key="1">
    <source>
        <dbReference type="EMBL" id="GAA0173918.1"/>
    </source>
</evidence>
<dbReference type="Proteomes" id="UP001454036">
    <property type="component" value="Unassembled WGS sequence"/>
</dbReference>
<protein>
    <submittedName>
        <fullName evidence="1">Uncharacterized protein</fullName>
    </submittedName>
</protein>
<name>A0AAV3RD59_LITER</name>
<proteinExistence type="predicted"/>
<organism evidence="1 2">
    <name type="scientific">Lithospermum erythrorhizon</name>
    <name type="common">Purple gromwell</name>
    <name type="synonym">Lithospermum officinale var. erythrorhizon</name>
    <dbReference type="NCBI Taxonomy" id="34254"/>
    <lineage>
        <taxon>Eukaryota</taxon>
        <taxon>Viridiplantae</taxon>
        <taxon>Streptophyta</taxon>
        <taxon>Embryophyta</taxon>
        <taxon>Tracheophyta</taxon>
        <taxon>Spermatophyta</taxon>
        <taxon>Magnoliopsida</taxon>
        <taxon>eudicotyledons</taxon>
        <taxon>Gunneridae</taxon>
        <taxon>Pentapetalae</taxon>
        <taxon>asterids</taxon>
        <taxon>lamiids</taxon>
        <taxon>Boraginales</taxon>
        <taxon>Boraginaceae</taxon>
        <taxon>Boraginoideae</taxon>
        <taxon>Lithospermeae</taxon>
        <taxon>Lithospermum</taxon>
    </lineage>
</organism>
<comment type="caution">
    <text evidence="1">The sequence shown here is derived from an EMBL/GenBank/DDBJ whole genome shotgun (WGS) entry which is preliminary data.</text>
</comment>
<keyword evidence="2" id="KW-1185">Reference proteome</keyword>
<gene>
    <name evidence="1" type="ORF">LIER_41622</name>
</gene>
<evidence type="ECO:0000313" key="2">
    <source>
        <dbReference type="Proteomes" id="UP001454036"/>
    </source>
</evidence>